<protein>
    <submittedName>
        <fullName evidence="2">Uncharacterized protein</fullName>
    </submittedName>
</protein>
<evidence type="ECO:0000256" key="1">
    <source>
        <dbReference type="SAM" id="MobiDB-lite"/>
    </source>
</evidence>
<organism evidence="2 3">
    <name type="scientific">Arctia plantaginis</name>
    <name type="common">Wood tiger moth</name>
    <name type="synonym">Phalaena plantaginis</name>
    <dbReference type="NCBI Taxonomy" id="874455"/>
    <lineage>
        <taxon>Eukaryota</taxon>
        <taxon>Metazoa</taxon>
        <taxon>Ecdysozoa</taxon>
        <taxon>Arthropoda</taxon>
        <taxon>Hexapoda</taxon>
        <taxon>Insecta</taxon>
        <taxon>Pterygota</taxon>
        <taxon>Neoptera</taxon>
        <taxon>Endopterygota</taxon>
        <taxon>Lepidoptera</taxon>
        <taxon>Glossata</taxon>
        <taxon>Ditrysia</taxon>
        <taxon>Noctuoidea</taxon>
        <taxon>Erebidae</taxon>
        <taxon>Arctiinae</taxon>
        <taxon>Arctia</taxon>
    </lineage>
</organism>
<dbReference type="Proteomes" id="UP000494256">
    <property type="component" value="Unassembled WGS sequence"/>
</dbReference>
<dbReference type="OrthoDB" id="3200163at2759"/>
<evidence type="ECO:0000313" key="3">
    <source>
        <dbReference type="Proteomes" id="UP000494256"/>
    </source>
</evidence>
<accession>A0A8S1ATF8</accession>
<dbReference type="AlphaFoldDB" id="A0A8S1ATF8"/>
<feature type="compositionally biased region" description="Acidic residues" evidence="1">
    <location>
        <begin position="238"/>
        <end position="254"/>
    </location>
</feature>
<gene>
    <name evidence="2" type="ORF">APLA_LOCUS12358</name>
</gene>
<feature type="region of interest" description="Disordered" evidence="1">
    <location>
        <begin position="197"/>
        <end position="254"/>
    </location>
</feature>
<comment type="caution">
    <text evidence="2">The sequence shown here is derived from an EMBL/GenBank/DDBJ whole genome shotgun (WGS) entry which is preliminary data.</text>
</comment>
<proteinExistence type="predicted"/>
<name>A0A8S1ATF8_ARCPL</name>
<evidence type="ECO:0000313" key="2">
    <source>
        <dbReference type="EMBL" id="CAB3248396.1"/>
    </source>
</evidence>
<reference evidence="2 3" key="1">
    <citation type="submission" date="2020-04" db="EMBL/GenBank/DDBJ databases">
        <authorList>
            <person name="Wallbank WR R."/>
            <person name="Pardo Diaz C."/>
            <person name="Kozak K."/>
            <person name="Martin S."/>
            <person name="Jiggins C."/>
            <person name="Moest M."/>
            <person name="Warren A I."/>
            <person name="Byers J.R.P. K."/>
            <person name="Montejo-Kovacevich G."/>
            <person name="Yen C E."/>
        </authorList>
    </citation>
    <scope>NUCLEOTIDE SEQUENCE [LARGE SCALE GENOMIC DNA]</scope>
</reference>
<sequence length="254" mass="28845">MLQNSDTEFDNQTEVITTNSNINFSNYNTLAGQLALNQPEKSLTSSTATTSTPVLPTTAAEYVIQYINDSDVATQNTNFEIQIPTQIQQNTDVNQIENYLKFILDNQINMTQTINVLMDNQKKMLHKSASLSVQIDYEFSKCDHTKNTDVVTLGKSNEIENDTFVIKRIDSVKELEELESLLTDKQQKNKLLKQYSFENKQDTPKNSNQTNQTTNQVESVMIVADGDATNETKNTTEDVTEEREEDEEKEESLC</sequence>
<dbReference type="EMBL" id="CADEBD010000339">
    <property type="protein sequence ID" value="CAB3248396.1"/>
    <property type="molecule type" value="Genomic_DNA"/>
</dbReference>